<dbReference type="AlphaFoldDB" id="A0A0R0EKT6"/>
<gene>
    <name evidence="1" type="ORF">GLYMA_19G119500</name>
</gene>
<evidence type="ECO:0000313" key="3">
    <source>
        <dbReference type="Proteomes" id="UP000008827"/>
    </source>
</evidence>
<accession>A0A0R0EKT6</accession>
<protein>
    <submittedName>
        <fullName evidence="1 2">Uncharacterized protein</fullName>
    </submittedName>
</protein>
<reference evidence="1" key="3">
    <citation type="submission" date="2018-07" db="EMBL/GenBank/DDBJ databases">
        <title>WGS assembly of Glycine max.</title>
        <authorList>
            <person name="Schmutz J."/>
            <person name="Cannon S."/>
            <person name="Schlueter J."/>
            <person name="Ma J."/>
            <person name="Mitros T."/>
            <person name="Nelson W."/>
            <person name="Hyten D."/>
            <person name="Song Q."/>
            <person name="Thelen J."/>
            <person name="Cheng J."/>
            <person name="Xu D."/>
            <person name="Hellsten U."/>
            <person name="May G."/>
            <person name="Yu Y."/>
            <person name="Sakurai T."/>
            <person name="Umezawa T."/>
            <person name="Bhattacharyya M."/>
            <person name="Sandhu D."/>
            <person name="Valliyodan B."/>
            <person name="Lindquist E."/>
            <person name="Peto M."/>
            <person name="Grant D."/>
            <person name="Shu S."/>
            <person name="Goodstein D."/>
            <person name="Barry K."/>
            <person name="Futrell-Griggs M."/>
            <person name="Abernathy B."/>
            <person name="Du J."/>
            <person name="Tian Z."/>
            <person name="Zhu L."/>
            <person name="Gill N."/>
            <person name="Joshi T."/>
            <person name="Libault M."/>
            <person name="Sethuraman A."/>
            <person name="Zhang X."/>
            <person name="Shinozaki K."/>
            <person name="Nguyen H."/>
            <person name="Wing R."/>
            <person name="Cregan P."/>
            <person name="Specht J."/>
            <person name="Grimwood J."/>
            <person name="Rokhsar D."/>
            <person name="Stacey G."/>
            <person name="Shoemaker R."/>
            <person name="Jackson S."/>
        </authorList>
    </citation>
    <scope>NUCLEOTIDE SEQUENCE</scope>
    <source>
        <tissue evidence="1">Callus</tissue>
    </source>
</reference>
<reference evidence="2" key="2">
    <citation type="submission" date="2018-02" db="UniProtKB">
        <authorList>
            <consortium name="EnsemblPlants"/>
        </authorList>
    </citation>
    <scope>IDENTIFICATION</scope>
    <source>
        <strain evidence="2">Williams 82</strain>
    </source>
</reference>
<organism evidence="1">
    <name type="scientific">Glycine max</name>
    <name type="common">Soybean</name>
    <name type="synonym">Glycine hispida</name>
    <dbReference type="NCBI Taxonomy" id="3847"/>
    <lineage>
        <taxon>Eukaryota</taxon>
        <taxon>Viridiplantae</taxon>
        <taxon>Streptophyta</taxon>
        <taxon>Embryophyta</taxon>
        <taxon>Tracheophyta</taxon>
        <taxon>Spermatophyta</taxon>
        <taxon>Magnoliopsida</taxon>
        <taxon>eudicotyledons</taxon>
        <taxon>Gunneridae</taxon>
        <taxon>Pentapetalae</taxon>
        <taxon>rosids</taxon>
        <taxon>fabids</taxon>
        <taxon>Fabales</taxon>
        <taxon>Fabaceae</taxon>
        <taxon>Papilionoideae</taxon>
        <taxon>50 kb inversion clade</taxon>
        <taxon>NPAAA clade</taxon>
        <taxon>indigoferoid/millettioid clade</taxon>
        <taxon>Phaseoleae</taxon>
        <taxon>Glycine</taxon>
        <taxon>Glycine subgen. Soja</taxon>
    </lineage>
</organism>
<reference evidence="1 2" key="1">
    <citation type="journal article" date="2010" name="Nature">
        <title>Genome sequence of the palaeopolyploid soybean.</title>
        <authorList>
            <person name="Schmutz J."/>
            <person name="Cannon S.B."/>
            <person name="Schlueter J."/>
            <person name="Ma J."/>
            <person name="Mitros T."/>
            <person name="Nelson W."/>
            <person name="Hyten D.L."/>
            <person name="Song Q."/>
            <person name="Thelen J.J."/>
            <person name="Cheng J."/>
            <person name="Xu D."/>
            <person name="Hellsten U."/>
            <person name="May G.D."/>
            <person name="Yu Y."/>
            <person name="Sakurai T."/>
            <person name="Umezawa T."/>
            <person name="Bhattacharyya M.K."/>
            <person name="Sandhu D."/>
            <person name="Valliyodan B."/>
            <person name="Lindquist E."/>
            <person name="Peto M."/>
            <person name="Grant D."/>
            <person name="Shu S."/>
            <person name="Goodstein D."/>
            <person name="Barry K."/>
            <person name="Futrell-Griggs M."/>
            <person name="Abernathy B."/>
            <person name="Du J."/>
            <person name="Tian Z."/>
            <person name="Zhu L."/>
            <person name="Gill N."/>
            <person name="Joshi T."/>
            <person name="Libault M."/>
            <person name="Sethuraman A."/>
            <person name="Zhang X.-C."/>
            <person name="Shinozaki K."/>
            <person name="Nguyen H.T."/>
            <person name="Wing R.A."/>
            <person name="Cregan P."/>
            <person name="Specht J."/>
            <person name="Grimwood J."/>
            <person name="Rokhsar D."/>
            <person name="Stacey G."/>
            <person name="Shoemaker R.C."/>
            <person name="Jackson S.A."/>
        </authorList>
    </citation>
    <scope>NUCLEOTIDE SEQUENCE [LARGE SCALE GENOMIC DNA]</scope>
    <source>
        <strain evidence="2">cv. Williams 82</strain>
        <tissue evidence="1">Callus</tissue>
    </source>
</reference>
<keyword evidence="3" id="KW-1185">Reference proteome</keyword>
<dbReference type="Proteomes" id="UP000008827">
    <property type="component" value="Chromosome 19"/>
</dbReference>
<name>A0A0R0EKT6_SOYBN</name>
<dbReference type="EnsemblPlants" id="KRG94940">
    <property type="protein sequence ID" value="KRG94940"/>
    <property type="gene ID" value="GLYMA_19G119500"/>
</dbReference>
<evidence type="ECO:0000313" key="1">
    <source>
        <dbReference type="EMBL" id="KRG94940.1"/>
    </source>
</evidence>
<sequence>MLVGMKTIIASLKSKQNFQHRRIDDGMMVSIPVNIHHNRTMTIFQVHPLLTSHFDVQGLNIWRAGTIINISTISHIASFNENHSYVVSI</sequence>
<evidence type="ECO:0000313" key="2">
    <source>
        <dbReference type="EnsemblPlants" id="KRG94940"/>
    </source>
</evidence>
<proteinExistence type="predicted"/>
<dbReference type="EMBL" id="CM000852">
    <property type="protein sequence ID" value="KRG94940.1"/>
    <property type="molecule type" value="Genomic_DNA"/>
</dbReference>
<dbReference type="Gramene" id="KRG94940">
    <property type="protein sequence ID" value="KRG94940"/>
    <property type="gene ID" value="GLYMA_19G119500"/>
</dbReference>
<dbReference type="InParanoid" id="A0A0R0EKT6"/>